<dbReference type="Proteomes" id="UP000608754">
    <property type="component" value="Unassembled WGS sequence"/>
</dbReference>
<dbReference type="InterPro" id="IPR005901">
    <property type="entry name" value="GLPGLI"/>
</dbReference>
<gene>
    <name evidence="1" type="ORF">IM532_05365</name>
</gene>
<proteinExistence type="predicted"/>
<dbReference type="AlphaFoldDB" id="A0A8J7KD33"/>
<keyword evidence="2" id="KW-1185">Reference proteome</keyword>
<evidence type="ECO:0000313" key="1">
    <source>
        <dbReference type="EMBL" id="MBF0596881.1"/>
    </source>
</evidence>
<dbReference type="RefSeq" id="WP_194182419.1">
    <property type="nucleotide sequence ID" value="NZ_JADGIK010000003.1"/>
</dbReference>
<reference evidence="1" key="1">
    <citation type="submission" date="2020-10" db="EMBL/GenBank/DDBJ databases">
        <authorList>
            <person name="Lu T."/>
            <person name="Wang Q."/>
            <person name="Han X."/>
        </authorList>
    </citation>
    <scope>NUCLEOTIDE SEQUENCE</scope>
    <source>
        <strain evidence="1">WQ 117</strain>
    </source>
</reference>
<organism evidence="1 2">
    <name type="scientific">Faecalibacter rhinopitheci</name>
    <dbReference type="NCBI Taxonomy" id="2779678"/>
    <lineage>
        <taxon>Bacteria</taxon>
        <taxon>Pseudomonadati</taxon>
        <taxon>Bacteroidota</taxon>
        <taxon>Flavobacteriia</taxon>
        <taxon>Flavobacteriales</taxon>
        <taxon>Weeksellaceae</taxon>
        <taxon>Faecalibacter</taxon>
    </lineage>
</organism>
<sequence length="239" mass="27918">MNLLYLNLLFFSISVYSQDKFNIEYEKRSFLKIEGNNAEYRHMEEEFSKPSYIQLLGDENKCSLKQIDRISNSQGPRTQMTMIGAEKDLESYLDFTTNEMIVSKELDGKIFLITSKIQPFEWKLSREIKKINGYNTKKATFEKDGYGYEAWYSTDIKSKCGPDNTFGLPGLVIEAKMTFLEKPENYTQYKLDKLTIDHNLTFSVPKKGKAISAQEFKTYRKEYDKRLSEMYGNKGVDKD</sequence>
<protein>
    <submittedName>
        <fullName evidence="1">GLPGLI family protein</fullName>
    </submittedName>
</protein>
<dbReference type="EMBL" id="JADGIK010000003">
    <property type="protein sequence ID" value="MBF0596881.1"/>
    <property type="molecule type" value="Genomic_DNA"/>
</dbReference>
<comment type="caution">
    <text evidence="1">The sequence shown here is derived from an EMBL/GenBank/DDBJ whole genome shotgun (WGS) entry which is preliminary data.</text>
</comment>
<accession>A0A8J7KD33</accession>
<dbReference type="NCBIfam" id="TIGR01200">
    <property type="entry name" value="GLPGLI"/>
    <property type="match status" value="1"/>
</dbReference>
<evidence type="ECO:0000313" key="2">
    <source>
        <dbReference type="Proteomes" id="UP000608754"/>
    </source>
</evidence>
<name>A0A8J7KD33_9FLAO</name>